<dbReference type="PANTHER" id="PTHR34605:SF4">
    <property type="entry name" value="DNA ADENINE METHYLTRANSFERASE"/>
    <property type="match status" value="1"/>
</dbReference>
<keyword evidence="1" id="KW-0238">DNA-binding</keyword>
<dbReference type="Gene3D" id="1.10.150.130">
    <property type="match status" value="1"/>
</dbReference>
<gene>
    <name evidence="3" type="ORF">FB45DRAFT_766066</name>
</gene>
<proteinExistence type="predicted"/>
<dbReference type="AlphaFoldDB" id="A0AAD7F6Z4"/>
<name>A0AAD7F6Z4_9AGAR</name>
<dbReference type="GO" id="GO:0015074">
    <property type="term" value="P:DNA integration"/>
    <property type="evidence" value="ECO:0007669"/>
    <property type="project" value="InterPro"/>
</dbReference>
<protein>
    <submittedName>
        <fullName evidence="3">DNA breaking-rejoining enzyme</fullName>
    </submittedName>
</protein>
<accession>A0AAD7F6Z4</accession>
<keyword evidence="4" id="KW-1185">Reference proteome</keyword>
<dbReference type="SUPFAM" id="SSF47823">
    <property type="entry name" value="lambda integrase-like, N-terminal domain"/>
    <property type="match status" value="1"/>
</dbReference>
<dbReference type="InterPro" id="IPR013762">
    <property type="entry name" value="Integrase-like_cat_sf"/>
</dbReference>
<dbReference type="Gene3D" id="1.10.443.10">
    <property type="entry name" value="Intergrase catalytic core"/>
    <property type="match status" value="1"/>
</dbReference>
<evidence type="ECO:0000313" key="4">
    <source>
        <dbReference type="Proteomes" id="UP001221142"/>
    </source>
</evidence>
<dbReference type="InterPro" id="IPR010998">
    <property type="entry name" value="Integrase_recombinase_N"/>
</dbReference>
<dbReference type="Proteomes" id="UP001221142">
    <property type="component" value="Unassembled WGS sequence"/>
</dbReference>
<evidence type="ECO:0000313" key="3">
    <source>
        <dbReference type="EMBL" id="KAJ7606089.1"/>
    </source>
</evidence>
<dbReference type="PANTHER" id="PTHR34605">
    <property type="entry name" value="PHAGE_INTEGRASE DOMAIN-CONTAINING PROTEIN"/>
    <property type="match status" value="1"/>
</dbReference>
<dbReference type="SUPFAM" id="SSF56349">
    <property type="entry name" value="DNA breaking-rejoining enzymes"/>
    <property type="match status" value="1"/>
</dbReference>
<comment type="caution">
    <text evidence="3">The sequence shown here is derived from an EMBL/GenBank/DDBJ whole genome shotgun (WGS) entry which is preliminary data.</text>
</comment>
<feature type="non-terminal residue" evidence="3">
    <location>
        <position position="1"/>
    </location>
</feature>
<dbReference type="InterPro" id="IPR052925">
    <property type="entry name" value="Phage_Integrase-like_Recomb"/>
</dbReference>
<reference evidence="3" key="1">
    <citation type="submission" date="2023-03" db="EMBL/GenBank/DDBJ databases">
        <title>Massive genome expansion in bonnet fungi (Mycena s.s.) driven by repeated elements and novel gene families across ecological guilds.</title>
        <authorList>
            <consortium name="Lawrence Berkeley National Laboratory"/>
            <person name="Harder C.B."/>
            <person name="Miyauchi S."/>
            <person name="Viragh M."/>
            <person name="Kuo A."/>
            <person name="Thoen E."/>
            <person name="Andreopoulos B."/>
            <person name="Lu D."/>
            <person name="Skrede I."/>
            <person name="Drula E."/>
            <person name="Henrissat B."/>
            <person name="Morin E."/>
            <person name="Kohler A."/>
            <person name="Barry K."/>
            <person name="LaButti K."/>
            <person name="Morin E."/>
            <person name="Salamov A."/>
            <person name="Lipzen A."/>
            <person name="Mereny Z."/>
            <person name="Hegedus B."/>
            <person name="Baldrian P."/>
            <person name="Stursova M."/>
            <person name="Weitz H."/>
            <person name="Taylor A."/>
            <person name="Grigoriev I.V."/>
            <person name="Nagy L.G."/>
            <person name="Martin F."/>
            <person name="Kauserud H."/>
        </authorList>
    </citation>
    <scope>NUCLEOTIDE SEQUENCE</scope>
    <source>
        <strain evidence="3">9284</strain>
    </source>
</reference>
<organism evidence="3 4">
    <name type="scientific">Roridomyces roridus</name>
    <dbReference type="NCBI Taxonomy" id="1738132"/>
    <lineage>
        <taxon>Eukaryota</taxon>
        <taxon>Fungi</taxon>
        <taxon>Dikarya</taxon>
        <taxon>Basidiomycota</taxon>
        <taxon>Agaricomycotina</taxon>
        <taxon>Agaricomycetes</taxon>
        <taxon>Agaricomycetidae</taxon>
        <taxon>Agaricales</taxon>
        <taxon>Marasmiineae</taxon>
        <taxon>Mycenaceae</taxon>
        <taxon>Roridomyces</taxon>
    </lineage>
</organism>
<dbReference type="GO" id="GO:0003677">
    <property type="term" value="F:DNA binding"/>
    <property type="evidence" value="ECO:0007669"/>
    <property type="project" value="UniProtKB-KW"/>
</dbReference>
<evidence type="ECO:0000256" key="1">
    <source>
        <dbReference type="ARBA" id="ARBA00023125"/>
    </source>
</evidence>
<dbReference type="InterPro" id="IPR011010">
    <property type="entry name" value="DNA_brk_join_enz"/>
</dbReference>
<dbReference type="EMBL" id="JARKIF010000063">
    <property type="protein sequence ID" value="KAJ7606089.1"/>
    <property type="molecule type" value="Genomic_DNA"/>
</dbReference>
<evidence type="ECO:0000256" key="2">
    <source>
        <dbReference type="ARBA" id="ARBA00023172"/>
    </source>
</evidence>
<dbReference type="GO" id="GO:0006310">
    <property type="term" value="P:DNA recombination"/>
    <property type="evidence" value="ECO:0007669"/>
    <property type="project" value="UniProtKB-KW"/>
</dbReference>
<keyword evidence="2" id="KW-0233">DNA recombination</keyword>
<sequence>RKTARKSRGSGIVPSPFRPHVPADRRILLWTTPHSTSTHTAMLESGISPLLQVKIFENLLLSHVPETRESYGAGLLRFTQFCDRSSIGESARMPADRFLLAAFVADAVGTCSGKCIRNWLNGLRLWHIFNDAEWHGDEGWLPALKKAADKGGVLFKRPPRGPITPTHLRALRASLDLQSPLGAASWAAALTAFWGCRRLGELLIRSPGKFSTTRDTCRDTRVGVSVVDGHRVLSIHLVWTKTTTLQGGKCILTAVPHVKSDLCPVWAFQNHCRINHSPPADTPLFAYRAPSGWSYLLKDSFLRSSSTVFRSASLDQVFGHSYRIGGSLELLSTGVAPEMIMKLGGWTSLCFLIYWRRLAEVIPSAISRAWKDRITEFARAHGHPSDVDALSFDDD</sequence>